<name>X1UIX0_9ZZZZ</name>
<dbReference type="Gene3D" id="3.30.465.10">
    <property type="match status" value="1"/>
</dbReference>
<sequence length="173" mass="18497">TVRMNKILDINKTNFTATVEPGVVLQDFNLALAKQGLFYPPDPQSFLGCTLGGTIAENAGGPYCVKYGVTKQYVLGLEVVLANGYIMKLGGVTVKNRTGYELMMLFTGSEGTLGVITKITLKLIPMPQASKTMMAVFDDMTVGGQAVSNILASGVVPARLSSWITSFYAVSKK</sequence>
<feature type="domain" description="FAD-binding PCMH-type" evidence="1">
    <location>
        <begin position="1"/>
        <end position="126"/>
    </location>
</feature>
<dbReference type="InterPro" id="IPR016166">
    <property type="entry name" value="FAD-bd_PCMH"/>
</dbReference>
<gene>
    <name evidence="2" type="ORF">S12H4_50058</name>
</gene>
<evidence type="ECO:0000259" key="1">
    <source>
        <dbReference type="PROSITE" id="PS51387"/>
    </source>
</evidence>
<dbReference type="InterPro" id="IPR016169">
    <property type="entry name" value="FAD-bd_PCMH_sub2"/>
</dbReference>
<accession>X1UIX0</accession>
<dbReference type="SUPFAM" id="SSF56176">
    <property type="entry name" value="FAD-binding/transporter-associated domain-like"/>
    <property type="match status" value="1"/>
</dbReference>
<comment type="caution">
    <text evidence="2">The sequence shown here is derived from an EMBL/GenBank/DDBJ whole genome shotgun (WGS) entry which is preliminary data.</text>
</comment>
<protein>
    <recommendedName>
        <fullName evidence="1">FAD-binding PCMH-type domain-containing protein</fullName>
    </recommendedName>
</protein>
<dbReference type="InterPro" id="IPR036318">
    <property type="entry name" value="FAD-bd_PCMH-like_sf"/>
</dbReference>
<dbReference type="AlphaFoldDB" id="X1UIX0"/>
<dbReference type="PROSITE" id="PS51387">
    <property type="entry name" value="FAD_PCMH"/>
    <property type="match status" value="1"/>
</dbReference>
<dbReference type="InterPro" id="IPR006094">
    <property type="entry name" value="Oxid_FAD_bind_N"/>
</dbReference>
<evidence type="ECO:0000313" key="2">
    <source>
        <dbReference type="EMBL" id="GAJ03502.1"/>
    </source>
</evidence>
<reference evidence="2" key="1">
    <citation type="journal article" date="2014" name="Front. Microbiol.">
        <title>High frequency of phylogenetically diverse reductive dehalogenase-homologous genes in deep subseafloor sedimentary metagenomes.</title>
        <authorList>
            <person name="Kawai M."/>
            <person name="Futagami T."/>
            <person name="Toyoda A."/>
            <person name="Takaki Y."/>
            <person name="Nishi S."/>
            <person name="Hori S."/>
            <person name="Arai W."/>
            <person name="Tsubouchi T."/>
            <person name="Morono Y."/>
            <person name="Uchiyama I."/>
            <person name="Ito T."/>
            <person name="Fujiyama A."/>
            <person name="Inagaki F."/>
            <person name="Takami H."/>
        </authorList>
    </citation>
    <scope>NUCLEOTIDE SEQUENCE</scope>
    <source>
        <strain evidence="2">Expedition CK06-06</strain>
    </source>
</reference>
<dbReference type="Pfam" id="PF01565">
    <property type="entry name" value="FAD_binding_4"/>
    <property type="match status" value="1"/>
</dbReference>
<dbReference type="InterPro" id="IPR051914">
    <property type="entry name" value="FAD-linked_OxidoTrans_Type4"/>
</dbReference>
<organism evidence="2">
    <name type="scientific">marine sediment metagenome</name>
    <dbReference type="NCBI Taxonomy" id="412755"/>
    <lineage>
        <taxon>unclassified sequences</taxon>
        <taxon>metagenomes</taxon>
        <taxon>ecological metagenomes</taxon>
    </lineage>
</organism>
<dbReference type="EMBL" id="BARW01031475">
    <property type="protein sequence ID" value="GAJ03502.1"/>
    <property type="molecule type" value="Genomic_DNA"/>
</dbReference>
<proteinExistence type="predicted"/>
<dbReference type="PANTHER" id="PTHR42934">
    <property type="entry name" value="GLYCOLATE OXIDASE SUBUNIT GLCD"/>
    <property type="match status" value="1"/>
</dbReference>
<feature type="non-terminal residue" evidence="2">
    <location>
        <position position="1"/>
    </location>
</feature>
<dbReference type="PANTHER" id="PTHR42934:SF1">
    <property type="entry name" value="GLYCOLATE OXIDASE SUBUNIT GLCD"/>
    <property type="match status" value="1"/>
</dbReference>
<dbReference type="GO" id="GO:0071949">
    <property type="term" value="F:FAD binding"/>
    <property type="evidence" value="ECO:0007669"/>
    <property type="project" value="InterPro"/>
</dbReference>